<feature type="compositionally biased region" description="Low complexity" evidence="1">
    <location>
        <begin position="485"/>
        <end position="494"/>
    </location>
</feature>
<dbReference type="CDD" id="cd00609">
    <property type="entry name" value="AAT_like"/>
    <property type="match status" value="1"/>
</dbReference>
<dbReference type="InterPro" id="IPR015422">
    <property type="entry name" value="PyrdxlP-dep_Trfase_small"/>
</dbReference>
<dbReference type="PANTHER" id="PTHR42858">
    <property type="entry name" value="AMINOTRANSFERASE"/>
    <property type="match status" value="1"/>
</dbReference>
<dbReference type="InterPro" id="IPR015421">
    <property type="entry name" value="PyrdxlP-dep_Trfase_major"/>
</dbReference>
<keyword evidence="3" id="KW-0808">Transferase</keyword>
<evidence type="ECO:0000313" key="3">
    <source>
        <dbReference type="EMBL" id="PVH96705.1"/>
    </source>
</evidence>
<organism evidence="3 4">
    <name type="scientific">Periconia macrospinosa</name>
    <dbReference type="NCBI Taxonomy" id="97972"/>
    <lineage>
        <taxon>Eukaryota</taxon>
        <taxon>Fungi</taxon>
        <taxon>Dikarya</taxon>
        <taxon>Ascomycota</taxon>
        <taxon>Pezizomycotina</taxon>
        <taxon>Dothideomycetes</taxon>
        <taxon>Pleosporomycetidae</taxon>
        <taxon>Pleosporales</taxon>
        <taxon>Massarineae</taxon>
        <taxon>Periconiaceae</taxon>
        <taxon>Periconia</taxon>
    </lineage>
</organism>
<name>A0A2V1DF95_9PLEO</name>
<dbReference type="InterPro" id="IPR004839">
    <property type="entry name" value="Aminotransferase_I/II_large"/>
</dbReference>
<dbReference type="Gene3D" id="3.90.1150.10">
    <property type="entry name" value="Aspartate Aminotransferase, domain 1"/>
    <property type="match status" value="1"/>
</dbReference>
<evidence type="ECO:0000259" key="2">
    <source>
        <dbReference type="Pfam" id="PF00155"/>
    </source>
</evidence>
<dbReference type="GO" id="GO:0047536">
    <property type="term" value="F:2-aminoadipate transaminase activity"/>
    <property type="evidence" value="ECO:0007669"/>
    <property type="project" value="TreeGrafter"/>
</dbReference>
<reference evidence="3 4" key="1">
    <citation type="journal article" date="2018" name="Sci. Rep.">
        <title>Comparative genomics provides insights into the lifestyle and reveals functional heterogeneity of dark septate endophytic fungi.</title>
        <authorList>
            <person name="Knapp D.G."/>
            <person name="Nemeth J.B."/>
            <person name="Barry K."/>
            <person name="Hainaut M."/>
            <person name="Henrissat B."/>
            <person name="Johnson J."/>
            <person name="Kuo A."/>
            <person name="Lim J.H.P."/>
            <person name="Lipzen A."/>
            <person name="Nolan M."/>
            <person name="Ohm R.A."/>
            <person name="Tamas L."/>
            <person name="Grigoriev I.V."/>
            <person name="Spatafora J.W."/>
            <person name="Nagy L.G."/>
            <person name="Kovacs G.M."/>
        </authorList>
    </citation>
    <scope>NUCLEOTIDE SEQUENCE [LARGE SCALE GENOMIC DNA]</scope>
    <source>
        <strain evidence="3 4">DSE2036</strain>
    </source>
</reference>
<proteinExistence type="predicted"/>
<evidence type="ECO:0000313" key="4">
    <source>
        <dbReference type="Proteomes" id="UP000244855"/>
    </source>
</evidence>
<dbReference type="AlphaFoldDB" id="A0A2V1DF95"/>
<dbReference type="SUPFAM" id="SSF53383">
    <property type="entry name" value="PLP-dependent transferases"/>
    <property type="match status" value="1"/>
</dbReference>
<dbReference type="InterPro" id="IPR015424">
    <property type="entry name" value="PyrdxlP-dep_Trfase"/>
</dbReference>
<dbReference type="GO" id="GO:0030170">
    <property type="term" value="F:pyridoxal phosphate binding"/>
    <property type="evidence" value="ECO:0007669"/>
    <property type="project" value="InterPro"/>
</dbReference>
<dbReference type="Proteomes" id="UP000244855">
    <property type="component" value="Unassembled WGS sequence"/>
</dbReference>
<dbReference type="STRING" id="97972.A0A2V1DF95"/>
<accession>A0A2V1DF95</accession>
<dbReference type="Pfam" id="PF00155">
    <property type="entry name" value="Aminotran_1_2"/>
    <property type="match status" value="1"/>
</dbReference>
<dbReference type="EMBL" id="KZ805457">
    <property type="protein sequence ID" value="PVH96705.1"/>
    <property type="molecule type" value="Genomic_DNA"/>
</dbReference>
<feature type="domain" description="Aminotransferase class I/classII large" evidence="2">
    <location>
        <begin position="60"/>
        <end position="466"/>
    </location>
</feature>
<feature type="region of interest" description="Disordered" evidence="1">
    <location>
        <begin position="477"/>
        <end position="501"/>
    </location>
</feature>
<dbReference type="PANTHER" id="PTHR42858:SF1">
    <property type="entry name" value="LD15494P"/>
    <property type="match status" value="1"/>
</dbReference>
<dbReference type="FunFam" id="3.40.640.10:FF:000080">
    <property type="entry name" value="Aminotransferase, putative"/>
    <property type="match status" value="1"/>
</dbReference>
<protein>
    <submittedName>
        <fullName evidence="3">PLP-dependent transferase</fullName>
    </submittedName>
</protein>
<keyword evidence="4" id="KW-1185">Reference proteome</keyword>
<dbReference type="OrthoDB" id="7042322at2759"/>
<gene>
    <name evidence="3" type="ORF">DM02DRAFT_658978</name>
</gene>
<sequence>MVALNFSEVVGSPSSSQKLINLLRGHTAPLPATHVLRFNTYPFVSWLTSSSRRWPNTSLLPTSILEKASQRVFHSAAINPALLYGPDDGDEKLRVQLASWFTTFFPHCSSVKDRICITGGASQNLACLLQSFTDPLYTRNVFIVSPAYMLAFRIFQDSALSLRAVPEDDEGIDVDFLQQELKKSDKTAGNNDSCLKPDRPWGKVYRHVIYAVPAFSNPSSKTMTLKRREELVRLAREHNALIIADDVYDFLQWPASLTAESLSLDKAILPRLVDIDRYLDGGTEREGADGFGNAASNGSFSKIAAPGIRTGWCEGTAKFAYGVSQTGSTRSGGAPSQLAATFLAEALESGELQRHVYETLQPSYGIRYQRMVTAINEELIPLGVRLPQTDRDVVGGYFIWITLPDPLKGAVVAQRCRDEENLAVAQGEIFEVPGDTDRKGTHFENALRVCFAWEEEDMLAEGIRRLARVIRKIQAEQNGSEKNPEATSTATATEETAKDFW</sequence>
<evidence type="ECO:0000256" key="1">
    <source>
        <dbReference type="SAM" id="MobiDB-lite"/>
    </source>
</evidence>
<dbReference type="Gene3D" id="3.40.640.10">
    <property type="entry name" value="Type I PLP-dependent aspartate aminotransferase-like (Major domain)"/>
    <property type="match status" value="1"/>
</dbReference>